<keyword evidence="4" id="KW-0067">ATP-binding</keyword>
<dbReference type="GO" id="GO:0015421">
    <property type="term" value="F:ABC-type oligopeptide transporter activity"/>
    <property type="evidence" value="ECO:0007669"/>
    <property type="project" value="TreeGrafter"/>
</dbReference>
<dbReference type="GO" id="GO:0016887">
    <property type="term" value="F:ATP hydrolysis activity"/>
    <property type="evidence" value="ECO:0007669"/>
    <property type="project" value="InterPro"/>
</dbReference>
<comment type="caution">
    <text evidence="9">The sequence shown here is derived from an EMBL/GenBank/DDBJ whole genome shotgun (WGS) entry which is preliminary data.</text>
</comment>
<dbReference type="SUPFAM" id="SSF52540">
    <property type="entry name" value="P-loop containing nucleoside triphosphate hydrolases"/>
    <property type="match status" value="1"/>
</dbReference>
<dbReference type="Gene3D" id="3.40.50.300">
    <property type="entry name" value="P-loop containing nucleotide triphosphate hydrolases"/>
    <property type="match status" value="1"/>
</dbReference>
<evidence type="ECO:0000256" key="2">
    <source>
        <dbReference type="ARBA" id="ARBA00022692"/>
    </source>
</evidence>
<evidence type="ECO:0000256" key="6">
    <source>
        <dbReference type="ARBA" id="ARBA00023136"/>
    </source>
</evidence>
<keyword evidence="5" id="KW-1133">Transmembrane helix</keyword>
<evidence type="ECO:0000313" key="9">
    <source>
        <dbReference type="EMBL" id="KAJ7097082.1"/>
    </source>
</evidence>
<dbReference type="InterPro" id="IPR027417">
    <property type="entry name" value="P-loop_NTPase"/>
</dbReference>
<feature type="region of interest" description="Disordered" evidence="7">
    <location>
        <begin position="1"/>
        <end position="27"/>
    </location>
</feature>
<keyword evidence="10" id="KW-1185">Reference proteome</keyword>
<evidence type="ECO:0000313" key="10">
    <source>
        <dbReference type="Proteomes" id="UP001222325"/>
    </source>
</evidence>
<evidence type="ECO:0000256" key="7">
    <source>
        <dbReference type="SAM" id="MobiDB-lite"/>
    </source>
</evidence>
<keyword evidence="2" id="KW-0812">Transmembrane</keyword>
<dbReference type="Proteomes" id="UP001222325">
    <property type="component" value="Unassembled WGS sequence"/>
</dbReference>
<keyword evidence="3" id="KW-0547">Nucleotide-binding</keyword>
<evidence type="ECO:0000256" key="1">
    <source>
        <dbReference type="ARBA" id="ARBA00004141"/>
    </source>
</evidence>
<dbReference type="Pfam" id="PF00005">
    <property type="entry name" value="ABC_tran"/>
    <property type="match status" value="1"/>
</dbReference>
<dbReference type="PROSITE" id="PS50893">
    <property type="entry name" value="ABC_TRANSPORTER_2"/>
    <property type="match status" value="1"/>
</dbReference>
<dbReference type="EMBL" id="JARJCN010000010">
    <property type="protein sequence ID" value="KAJ7097082.1"/>
    <property type="molecule type" value="Genomic_DNA"/>
</dbReference>
<accession>A0AAD6XSS9</accession>
<dbReference type="SUPFAM" id="SSF90123">
    <property type="entry name" value="ABC transporter transmembrane region"/>
    <property type="match status" value="1"/>
</dbReference>
<keyword evidence="9" id="KW-0378">Hydrolase</keyword>
<dbReference type="InterPro" id="IPR003593">
    <property type="entry name" value="AAA+_ATPase"/>
</dbReference>
<dbReference type="AlphaFoldDB" id="A0AAD6XSS9"/>
<evidence type="ECO:0000256" key="5">
    <source>
        <dbReference type="ARBA" id="ARBA00022989"/>
    </source>
</evidence>
<comment type="subcellular location">
    <subcellularLocation>
        <location evidence="1">Membrane</location>
        <topology evidence="1">Multi-pass membrane protein</topology>
    </subcellularLocation>
</comment>
<dbReference type="SMART" id="SM00382">
    <property type="entry name" value="AAA"/>
    <property type="match status" value="1"/>
</dbReference>
<gene>
    <name evidence="9" type="ORF">B0H15DRAFT_824731</name>
</gene>
<name>A0AAD6XSS9_9AGAR</name>
<keyword evidence="6" id="KW-0472">Membrane</keyword>
<dbReference type="PANTHER" id="PTHR43394:SF1">
    <property type="entry name" value="ATP-BINDING CASSETTE SUB-FAMILY B MEMBER 10, MITOCHONDRIAL"/>
    <property type="match status" value="1"/>
</dbReference>
<reference evidence="9" key="1">
    <citation type="submission" date="2023-03" db="EMBL/GenBank/DDBJ databases">
        <title>Massive genome expansion in bonnet fungi (Mycena s.s.) driven by repeated elements and novel gene families across ecological guilds.</title>
        <authorList>
            <consortium name="Lawrence Berkeley National Laboratory"/>
            <person name="Harder C.B."/>
            <person name="Miyauchi S."/>
            <person name="Viragh M."/>
            <person name="Kuo A."/>
            <person name="Thoen E."/>
            <person name="Andreopoulos B."/>
            <person name="Lu D."/>
            <person name="Skrede I."/>
            <person name="Drula E."/>
            <person name="Henrissat B."/>
            <person name="Morin E."/>
            <person name="Kohler A."/>
            <person name="Barry K."/>
            <person name="LaButti K."/>
            <person name="Morin E."/>
            <person name="Salamov A."/>
            <person name="Lipzen A."/>
            <person name="Mereny Z."/>
            <person name="Hegedus B."/>
            <person name="Baldrian P."/>
            <person name="Stursova M."/>
            <person name="Weitz H."/>
            <person name="Taylor A."/>
            <person name="Grigoriev I.V."/>
            <person name="Nagy L.G."/>
            <person name="Martin F."/>
            <person name="Kauserud H."/>
        </authorList>
    </citation>
    <scope>NUCLEOTIDE SEQUENCE</scope>
    <source>
        <strain evidence="9">CBHHK173m</strain>
    </source>
</reference>
<dbReference type="PANTHER" id="PTHR43394">
    <property type="entry name" value="ATP-DEPENDENT PERMEASE MDL1, MITOCHONDRIAL"/>
    <property type="match status" value="1"/>
</dbReference>
<dbReference type="InterPro" id="IPR003439">
    <property type="entry name" value="ABC_transporter-like_ATP-bd"/>
</dbReference>
<evidence type="ECO:0000256" key="4">
    <source>
        <dbReference type="ARBA" id="ARBA00022840"/>
    </source>
</evidence>
<organism evidence="9 10">
    <name type="scientific">Mycena belliarum</name>
    <dbReference type="NCBI Taxonomy" id="1033014"/>
    <lineage>
        <taxon>Eukaryota</taxon>
        <taxon>Fungi</taxon>
        <taxon>Dikarya</taxon>
        <taxon>Basidiomycota</taxon>
        <taxon>Agaricomycotina</taxon>
        <taxon>Agaricomycetes</taxon>
        <taxon>Agaricomycetidae</taxon>
        <taxon>Agaricales</taxon>
        <taxon>Marasmiineae</taxon>
        <taxon>Mycenaceae</taxon>
        <taxon>Mycena</taxon>
    </lineage>
</organism>
<protein>
    <submittedName>
        <fullName evidence="9">P-loop containing nucleoside triphosphate hydrolase protein</fullName>
    </submittedName>
</protein>
<sequence length="702" mass="77575">MGSFTQNGASDQVDEAQDPLDKHEAGDDDADAYTVQDFGVWRVLLGREPSAPFGLGVLLDKWGSVTAAYPLLLRFFLEIYTLDPHMVLLYMFLMLWEGTDSVLRLYVSSQLLKIIEKGLREGRPDTRAVVQAVLARIAFLTFSAVAHWIRGHLSARLQSRVERHFEDFLLRAELRHDMPTFQDNASKSQASASDAWGAFEGLCEAAQRLFGVASQLVFISQQESGGPVFTLLAVVRPVLTGLTFRPLWMKPHVVHSENVSYRRMRSVKAMAAAKYRGDIILGNIVGWMSNEFRRARDALGNLSSKHVSYLYVLNRTPLLDITNNWAGELPTLYWLLHAMLHPERFSVTSIALLQQYATSLNFALQRIFFITALVSKRVADVRILYDAEHVRNQMVDGDTAYPRDASDAKGMDIEIEDVSFAYPETKAKDSALHGVSLHIPAGALAVVVGANGSGKSTLIKLIARMYDPDAGALRLDGLPIARYRLADVRRAQAVLAQDHQLFPLTLGENIGLGFLEHMDDAEMVLAAAADGGAAALLEKFADGPRTELAPVTTAYGVNLNDEKHKALKGVLRKLEKTAEVSGGEKQRLVAARTFMRIRSGNIKLLCVDEPSSALDPQGEFDLFERLRATAEGKTMIFVTHRFGHLTKHADVIICMKEGQVAESGTHKELIARSGEYARLYNVQARAFSEAGPAEQVAKPISS</sequence>
<evidence type="ECO:0000259" key="8">
    <source>
        <dbReference type="PROSITE" id="PS50893"/>
    </source>
</evidence>
<dbReference type="InterPro" id="IPR039421">
    <property type="entry name" value="Type_1_exporter"/>
</dbReference>
<feature type="domain" description="ABC transporter" evidence="8">
    <location>
        <begin position="413"/>
        <end position="682"/>
    </location>
</feature>
<dbReference type="GO" id="GO:0016020">
    <property type="term" value="C:membrane"/>
    <property type="evidence" value="ECO:0007669"/>
    <property type="project" value="UniProtKB-SubCell"/>
</dbReference>
<dbReference type="InterPro" id="IPR036640">
    <property type="entry name" value="ABC1_TM_sf"/>
</dbReference>
<feature type="compositionally biased region" description="Polar residues" evidence="7">
    <location>
        <begin position="1"/>
        <end position="10"/>
    </location>
</feature>
<evidence type="ECO:0000256" key="3">
    <source>
        <dbReference type="ARBA" id="ARBA00022741"/>
    </source>
</evidence>
<dbReference type="GO" id="GO:0005524">
    <property type="term" value="F:ATP binding"/>
    <property type="evidence" value="ECO:0007669"/>
    <property type="project" value="UniProtKB-KW"/>
</dbReference>
<proteinExistence type="predicted"/>